<organism evidence="2 3">
    <name type="scientific">Cyphomyrmex costatus</name>
    <dbReference type="NCBI Taxonomy" id="456900"/>
    <lineage>
        <taxon>Eukaryota</taxon>
        <taxon>Metazoa</taxon>
        <taxon>Ecdysozoa</taxon>
        <taxon>Arthropoda</taxon>
        <taxon>Hexapoda</taxon>
        <taxon>Insecta</taxon>
        <taxon>Pterygota</taxon>
        <taxon>Neoptera</taxon>
        <taxon>Endopterygota</taxon>
        <taxon>Hymenoptera</taxon>
        <taxon>Apocrita</taxon>
        <taxon>Aculeata</taxon>
        <taxon>Formicoidea</taxon>
        <taxon>Formicidae</taxon>
        <taxon>Myrmicinae</taxon>
        <taxon>Cyphomyrmex</taxon>
    </lineage>
</organism>
<feature type="non-terminal residue" evidence="2">
    <location>
        <position position="1"/>
    </location>
</feature>
<protein>
    <submittedName>
        <fullName evidence="2">Uncharacterized protein</fullName>
    </submittedName>
</protein>
<gene>
    <name evidence="2" type="ORF">ALC62_01041</name>
</gene>
<evidence type="ECO:0000313" key="2">
    <source>
        <dbReference type="EMBL" id="KYN50169.1"/>
    </source>
</evidence>
<dbReference type="AlphaFoldDB" id="A0A151K218"/>
<keyword evidence="3" id="KW-1185">Reference proteome</keyword>
<comment type="caution">
    <text evidence="2">The sequence shown here is derived from an EMBL/GenBank/DDBJ whole genome shotgun (WGS) entry which is preliminary data.</text>
</comment>
<feature type="compositionally biased region" description="Basic residues" evidence="1">
    <location>
        <begin position="158"/>
        <end position="175"/>
    </location>
</feature>
<dbReference type="PANTHER" id="PTHR33327:SF3">
    <property type="entry name" value="RNA-DIRECTED DNA POLYMERASE"/>
    <property type="match status" value="1"/>
</dbReference>
<dbReference type="EMBL" id="LKEX01010536">
    <property type="protein sequence ID" value="KYN50169.1"/>
    <property type="molecule type" value="Genomic_DNA"/>
</dbReference>
<evidence type="ECO:0000256" key="1">
    <source>
        <dbReference type="SAM" id="MobiDB-lite"/>
    </source>
</evidence>
<feature type="region of interest" description="Disordered" evidence="1">
    <location>
        <begin position="156"/>
        <end position="175"/>
    </location>
</feature>
<dbReference type="PANTHER" id="PTHR33327">
    <property type="entry name" value="ENDONUCLEASE"/>
    <property type="match status" value="1"/>
</dbReference>
<evidence type="ECO:0000313" key="3">
    <source>
        <dbReference type="Proteomes" id="UP000078542"/>
    </source>
</evidence>
<dbReference type="STRING" id="456900.A0A151K218"/>
<name>A0A151K218_9HYME</name>
<reference evidence="2 3" key="1">
    <citation type="submission" date="2016-03" db="EMBL/GenBank/DDBJ databases">
        <title>Cyphomyrmex costatus WGS genome.</title>
        <authorList>
            <person name="Nygaard S."/>
            <person name="Hu H."/>
            <person name="Boomsma J."/>
            <person name="Zhang G."/>
        </authorList>
    </citation>
    <scope>NUCLEOTIDE SEQUENCE [LARGE SCALE GENOMIC DNA]</scope>
    <source>
        <strain evidence="2">MS0001</strain>
        <tissue evidence="2">Whole body</tissue>
    </source>
</reference>
<proteinExistence type="predicted"/>
<dbReference type="Proteomes" id="UP000078542">
    <property type="component" value="Unassembled WGS sequence"/>
</dbReference>
<sequence length="228" mass="26502">DTMYSFIFMSLTEVSDIVLNPPSTDKYTALKNRLVNSFADTTERKLIKLLNEVNLGDCRPSQLLRRMRDFAQKKKKNSVTEEVLKSLWLQRLLQQIQAILAGTKYNLEELSQLADRVTDVLPIGNNSVTTFTPTQATSTDSQISALQDRIEKLETRLSRSKSHTPSDRRRRSRSRSKSKNRLCWYHRHFGQNVTKCTQPCGWKTAMLENWNPSYLRHQIVWPWQRAAS</sequence>
<accession>A0A151K218</accession>